<dbReference type="Proteomes" id="UP001209535">
    <property type="component" value="Unassembled WGS sequence"/>
</dbReference>
<dbReference type="EMBL" id="JAOVQO010000003">
    <property type="protein sequence ID" value="MCU9847102.1"/>
    <property type="molecule type" value="Genomic_DNA"/>
</dbReference>
<evidence type="ECO:0000313" key="3">
    <source>
        <dbReference type="Proteomes" id="UP001209535"/>
    </source>
</evidence>
<name>A0ABT2X282_9RHOB</name>
<comment type="caution">
    <text evidence="2">The sequence shown here is derived from an EMBL/GenBank/DDBJ whole genome shotgun (WGS) entry which is preliminary data.</text>
</comment>
<dbReference type="Pfam" id="PF13403">
    <property type="entry name" value="Hint_2"/>
    <property type="match status" value="1"/>
</dbReference>
<dbReference type="Gene3D" id="2.170.16.10">
    <property type="entry name" value="Hedgehog/Intein (Hint) domain"/>
    <property type="match status" value="1"/>
</dbReference>
<dbReference type="InterPro" id="IPR036844">
    <property type="entry name" value="Hint_dom_sf"/>
</dbReference>
<sequence>MRGQTMSDGAQPFPAHTVHVYEASALRVRRGVNLRDAIAEAAACEPGDVYRLDPAARAWRMLLRPAADRQPHAAIAEGSEIGAPGERVDLVSLFTLMTEDGERLELLFARHAASGAGIALPLSPITPGADYTLLAATEDFGDMRIADVVCVSFGAGTMVTLPGGSQRPIESLAPGDQVLTRDHGPQPVRWIGRSTMRANGAFAPVVITAGTLGNAGDLVVSPHHRVFLYQRGVHRVGGVAEILVQAKHLVDGEAVVRREGGFVDYYSLVFDRHEIIYAEGIPAESLMVNEATTGHLPPDLAEEIRARFPGLNQHQHFGTEAGRELLDEAARAALLARYRQG</sequence>
<feature type="domain" description="Hedgehog/Intein (Hint)" evidence="1">
    <location>
        <begin position="152"/>
        <end position="287"/>
    </location>
</feature>
<evidence type="ECO:0000313" key="2">
    <source>
        <dbReference type="EMBL" id="MCU9847102.1"/>
    </source>
</evidence>
<reference evidence="2 3" key="1">
    <citation type="submission" date="2022-10" db="EMBL/GenBank/DDBJ databases">
        <title>Defluviimonas sp. nov., isolated from ocean surface sediments.</title>
        <authorList>
            <person name="He W."/>
            <person name="Wang L."/>
            <person name="Zhang D.-F."/>
        </authorList>
    </citation>
    <scope>NUCLEOTIDE SEQUENCE [LARGE SCALE GENOMIC DNA]</scope>
    <source>
        <strain evidence="2 3">WL0024</strain>
    </source>
</reference>
<accession>A0ABT2X282</accession>
<organism evidence="2 3">
    <name type="scientific">Albidovulum salinarum</name>
    <dbReference type="NCBI Taxonomy" id="2984153"/>
    <lineage>
        <taxon>Bacteria</taxon>
        <taxon>Pseudomonadati</taxon>
        <taxon>Pseudomonadota</taxon>
        <taxon>Alphaproteobacteria</taxon>
        <taxon>Rhodobacterales</taxon>
        <taxon>Paracoccaceae</taxon>
        <taxon>Albidovulum</taxon>
    </lineage>
</organism>
<dbReference type="InterPro" id="IPR028992">
    <property type="entry name" value="Hedgehog/Intein_dom"/>
</dbReference>
<proteinExistence type="predicted"/>
<dbReference type="SUPFAM" id="SSF51294">
    <property type="entry name" value="Hedgehog/intein (Hint) domain"/>
    <property type="match status" value="1"/>
</dbReference>
<gene>
    <name evidence="2" type="ORF">OEZ60_03705</name>
</gene>
<protein>
    <submittedName>
        <fullName evidence="2">Hint domain-containing protein</fullName>
    </submittedName>
</protein>
<evidence type="ECO:0000259" key="1">
    <source>
        <dbReference type="Pfam" id="PF13403"/>
    </source>
</evidence>
<keyword evidence="3" id="KW-1185">Reference proteome</keyword>